<keyword evidence="2" id="KW-1185">Reference proteome</keyword>
<accession>A0A917MMB3</accession>
<protein>
    <submittedName>
        <fullName evidence="1">Uncharacterized protein</fullName>
    </submittedName>
</protein>
<proteinExistence type="predicted"/>
<reference evidence="1" key="2">
    <citation type="submission" date="2020-09" db="EMBL/GenBank/DDBJ databases">
        <authorList>
            <person name="Sun Q."/>
            <person name="Zhou Y."/>
        </authorList>
    </citation>
    <scope>NUCLEOTIDE SEQUENCE</scope>
    <source>
        <strain evidence="1">CGMCC 1.15794</strain>
    </source>
</reference>
<evidence type="ECO:0000313" key="1">
    <source>
        <dbReference type="EMBL" id="GGH34109.1"/>
    </source>
</evidence>
<name>A0A917MMB3_9MICO</name>
<reference evidence="1" key="1">
    <citation type="journal article" date="2014" name="Int. J. Syst. Evol. Microbiol.">
        <title>Complete genome sequence of Corynebacterium casei LMG S-19264T (=DSM 44701T), isolated from a smear-ripened cheese.</title>
        <authorList>
            <consortium name="US DOE Joint Genome Institute (JGI-PGF)"/>
            <person name="Walter F."/>
            <person name="Albersmeier A."/>
            <person name="Kalinowski J."/>
            <person name="Ruckert C."/>
        </authorList>
    </citation>
    <scope>NUCLEOTIDE SEQUENCE</scope>
    <source>
        <strain evidence="1">CGMCC 1.15794</strain>
    </source>
</reference>
<comment type="caution">
    <text evidence="1">The sequence shown here is derived from an EMBL/GenBank/DDBJ whole genome shotgun (WGS) entry which is preliminary data.</text>
</comment>
<dbReference type="EMBL" id="BMJY01000001">
    <property type="protein sequence ID" value="GGH34109.1"/>
    <property type="molecule type" value="Genomic_DNA"/>
</dbReference>
<organism evidence="1 2">
    <name type="scientific">Microbacterium album</name>
    <dbReference type="NCBI Taxonomy" id="2053191"/>
    <lineage>
        <taxon>Bacteria</taxon>
        <taxon>Bacillati</taxon>
        <taxon>Actinomycetota</taxon>
        <taxon>Actinomycetes</taxon>
        <taxon>Micrococcales</taxon>
        <taxon>Microbacteriaceae</taxon>
        <taxon>Microbacterium</taxon>
    </lineage>
</organism>
<sequence length="144" mass="15896">MSDLAQEARAEANSGTGWYEVIHPQTATTEIVRVMEDGSIYCPEGVLTREEFAFASARGRVHRLVRADDPPASPVTRETVTPEALAHELWRSYSGSICGRDGCRYENGENDADYECGCTECVTTWEGVADTLIAAFDIRERSES</sequence>
<dbReference type="AlphaFoldDB" id="A0A917MMB3"/>
<dbReference type="RefSeq" id="WP_188754338.1">
    <property type="nucleotide sequence ID" value="NZ_BMJY01000001.1"/>
</dbReference>
<evidence type="ECO:0000313" key="2">
    <source>
        <dbReference type="Proteomes" id="UP000657592"/>
    </source>
</evidence>
<gene>
    <name evidence="1" type="ORF">GCM10010921_01550</name>
</gene>
<dbReference type="Proteomes" id="UP000657592">
    <property type="component" value="Unassembled WGS sequence"/>
</dbReference>